<keyword evidence="3" id="KW-1185">Reference proteome</keyword>
<dbReference type="Gene3D" id="1.10.10.10">
    <property type="entry name" value="Winged helix-like DNA-binding domain superfamily/Winged helix DNA-binding domain"/>
    <property type="match status" value="1"/>
</dbReference>
<gene>
    <name evidence="2" type="ORF">ACFQBQ_04635</name>
</gene>
<dbReference type="SUPFAM" id="SSF88659">
    <property type="entry name" value="Sigma3 and sigma4 domains of RNA polymerase sigma factors"/>
    <property type="match status" value="1"/>
</dbReference>
<dbReference type="RefSeq" id="WP_390234105.1">
    <property type="nucleotide sequence ID" value="NZ_JBHSWI010000001.1"/>
</dbReference>
<organism evidence="2 3">
    <name type="scientific">Granulicella cerasi</name>
    <dbReference type="NCBI Taxonomy" id="741063"/>
    <lineage>
        <taxon>Bacteria</taxon>
        <taxon>Pseudomonadati</taxon>
        <taxon>Acidobacteriota</taxon>
        <taxon>Terriglobia</taxon>
        <taxon>Terriglobales</taxon>
        <taxon>Acidobacteriaceae</taxon>
        <taxon>Granulicella</taxon>
    </lineage>
</organism>
<accession>A0ABW1Z8Q6</accession>
<protein>
    <submittedName>
        <fullName evidence="2">Sigma factor-like helix-turn-helix DNA-binding protein</fullName>
    </submittedName>
</protein>
<dbReference type="InterPro" id="IPR013324">
    <property type="entry name" value="RNA_pol_sigma_r3/r4-like"/>
</dbReference>
<evidence type="ECO:0000259" key="1">
    <source>
        <dbReference type="Pfam" id="PF04545"/>
    </source>
</evidence>
<feature type="domain" description="RNA polymerase sigma-70 region 4" evidence="1">
    <location>
        <begin position="1"/>
        <end position="36"/>
    </location>
</feature>
<name>A0ABW1Z8Q6_9BACT</name>
<sequence length="40" mass="4310">MAFFDGLTHAEIADMTGDPLGTVKTRIRSGLLTLRKAFSA</sequence>
<evidence type="ECO:0000313" key="3">
    <source>
        <dbReference type="Proteomes" id="UP001596391"/>
    </source>
</evidence>
<dbReference type="Proteomes" id="UP001596391">
    <property type="component" value="Unassembled WGS sequence"/>
</dbReference>
<dbReference type="InterPro" id="IPR007630">
    <property type="entry name" value="RNA_pol_sigma70_r4"/>
</dbReference>
<reference evidence="3" key="1">
    <citation type="journal article" date="2019" name="Int. J. Syst. Evol. Microbiol.">
        <title>The Global Catalogue of Microorganisms (GCM) 10K type strain sequencing project: providing services to taxonomists for standard genome sequencing and annotation.</title>
        <authorList>
            <consortium name="The Broad Institute Genomics Platform"/>
            <consortium name="The Broad Institute Genome Sequencing Center for Infectious Disease"/>
            <person name="Wu L."/>
            <person name="Ma J."/>
        </authorList>
    </citation>
    <scope>NUCLEOTIDE SEQUENCE [LARGE SCALE GENOMIC DNA]</scope>
    <source>
        <strain evidence="3">CGMCC 1.16026</strain>
    </source>
</reference>
<dbReference type="Pfam" id="PF04545">
    <property type="entry name" value="Sigma70_r4"/>
    <property type="match status" value="1"/>
</dbReference>
<dbReference type="InterPro" id="IPR036388">
    <property type="entry name" value="WH-like_DNA-bd_sf"/>
</dbReference>
<comment type="caution">
    <text evidence="2">The sequence shown here is derived from an EMBL/GenBank/DDBJ whole genome shotgun (WGS) entry which is preliminary data.</text>
</comment>
<evidence type="ECO:0000313" key="2">
    <source>
        <dbReference type="EMBL" id="MFC6644887.1"/>
    </source>
</evidence>
<dbReference type="EMBL" id="JBHSWI010000001">
    <property type="protein sequence ID" value="MFC6644887.1"/>
    <property type="molecule type" value="Genomic_DNA"/>
</dbReference>
<proteinExistence type="predicted"/>